<evidence type="ECO:0000256" key="3">
    <source>
        <dbReference type="RuleBase" id="RU362111"/>
    </source>
</evidence>
<name>A0A9N8HDN5_9STRA</name>
<comment type="caution">
    <text evidence="5">The sequence shown here is derived from an EMBL/GenBank/DDBJ whole genome shotgun (WGS) entry which is preliminary data.</text>
</comment>
<comment type="catalytic activity">
    <reaction evidence="3">
        <text>N-terminal N-formyl-L-methionyl-[peptide] + H2O = N-terminal L-methionyl-[peptide] + formate</text>
        <dbReference type="Rhea" id="RHEA:24420"/>
        <dbReference type="Rhea" id="RHEA-COMP:10639"/>
        <dbReference type="Rhea" id="RHEA-COMP:10640"/>
        <dbReference type="ChEBI" id="CHEBI:15377"/>
        <dbReference type="ChEBI" id="CHEBI:15740"/>
        <dbReference type="ChEBI" id="CHEBI:49298"/>
        <dbReference type="ChEBI" id="CHEBI:64731"/>
        <dbReference type="EC" id="3.5.1.88"/>
    </reaction>
</comment>
<dbReference type="PANTHER" id="PTHR10458:SF22">
    <property type="entry name" value="PEPTIDE DEFORMYLASE"/>
    <property type="match status" value="1"/>
</dbReference>
<dbReference type="GO" id="GO:0046872">
    <property type="term" value="F:metal ion binding"/>
    <property type="evidence" value="ECO:0007669"/>
    <property type="project" value="UniProtKB-KW"/>
</dbReference>
<keyword evidence="3" id="KW-0479">Metal-binding</keyword>
<accession>A0A9N8HDN5</accession>
<dbReference type="CDD" id="cd00487">
    <property type="entry name" value="Pep_deformylase"/>
    <property type="match status" value="1"/>
</dbReference>
<evidence type="ECO:0000256" key="2">
    <source>
        <dbReference type="ARBA" id="ARBA00012175"/>
    </source>
</evidence>
<organism evidence="5 6">
    <name type="scientific">Seminavis robusta</name>
    <dbReference type="NCBI Taxonomy" id="568900"/>
    <lineage>
        <taxon>Eukaryota</taxon>
        <taxon>Sar</taxon>
        <taxon>Stramenopiles</taxon>
        <taxon>Ochrophyta</taxon>
        <taxon>Bacillariophyta</taxon>
        <taxon>Bacillariophyceae</taxon>
        <taxon>Bacillariophycidae</taxon>
        <taxon>Naviculales</taxon>
        <taxon>Naviculaceae</taxon>
        <taxon>Seminavis</taxon>
    </lineage>
</organism>
<dbReference type="PRINTS" id="PR01576">
    <property type="entry name" value="PDEFORMYLASE"/>
</dbReference>
<dbReference type="OrthoDB" id="276063at2759"/>
<dbReference type="GO" id="GO:0042586">
    <property type="term" value="F:peptide deformylase activity"/>
    <property type="evidence" value="ECO:0007669"/>
    <property type="project" value="UniProtKB-EC"/>
</dbReference>
<evidence type="ECO:0000313" key="6">
    <source>
        <dbReference type="Proteomes" id="UP001153069"/>
    </source>
</evidence>
<keyword evidence="3" id="KW-0378">Hydrolase</keyword>
<keyword evidence="3" id="KW-0648">Protein biosynthesis</keyword>
<dbReference type="InterPro" id="IPR023635">
    <property type="entry name" value="Peptide_deformylase"/>
</dbReference>
<dbReference type="PANTHER" id="PTHR10458">
    <property type="entry name" value="PEPTIDE DEFORMYLASE"/>
    <property type="match status" value="1"/>
</dbReference>
<proteinExistence type="inferred from homology"/>
<feature type="region of interest" description="Disordered" evidence="4">
    <location>
        <begin position="245"/>
        <end position="271"/>
    </location>
</feature>
<comment type="similarity">
    <text evidence="1 3">Belongs to the polypeptide deformylase family.</text>
</comment>
<gene>
    <name evidence="5" type="ORF">SEMRO_470_G149410.1</name>
</gene>
<dbReference type="Gene3D" id="3.90.45.10">
    <property type="entry name" value="Peptide deformylase"/>
    <property type="match status" value="1"/>
</dbReference>
<dbReference type="EC" id="3.5.1.88" evidence="2 3"/>
<evidence type="ECO:0000256" key="1">
    <source>
        <dbReference type="ARBA" id="ARBA00010759"/>
    </source>
</evidence>
<dbReference type="Proteomes" id="UP001153069">
    <property type="component" value="Unassembled WGS sequence"/>
</dbReference>
<dbReference type="GO" id="GO:0006412">
    <property type="term" value="P:translation"/>
    <property type="evidence" value="ECO:0007669"/>
    <property type="project" value="UniProtKB-KW"/>
</dbReference>
<sequence>MYPNNTRTVGVHEYMYWYLVTAPVMVSHRGIALADNNLLRRDQGSQHSPVTSRISNLSSRGGGGMELPGLVFIGDRELLSPCEPCDVAKISSPPNENLQEQLRMLKACQKAYGGIGIAACQVGWRTRIFCMGIDVDDEAARARYPDAKPFPHQFWVNPSITPHMEQGTSWFWEGCLSVPGMRGWVERPNAVHMQGWNENGEPIEAELDGLPARVAQHEYDHLDGVLFPDRALAGTLLPVRAFEDDRQDKWPENWPTPGARKTKPGGFSEVK</sequence>
<evidence type="ECO:0000313" key="5">
    <source>
        <dbReference type="EMBL" id="CAB9511133.1"/>
    </source>
</evidence>
<dbReference type="InterPro" id="IPR036821">
    <property type="entry name" value="Peptide_deformylase_sf"/>
</dbReference>
<reference evidence="5" key="1">
    <citation type="submission" date="2020-06" db="EMBL/GenBank/DDBJ databases">
        <authorList>
            <consortium name="Plant Systems Biology data submission"/>
        </authorList>
    </citation>
    <scope>NUCLEOTIDE SEQUENCE</scope>
    <source>
        <strain evidence="5">D6</strain>
    </source>
</reference>
<keyword evidence="6" id="KW-1185">Reference proteome</keyword>
<protein>
    <recommendedName>
        <fullName evidence="2 3">Peptide deformylase</fullName>
        <ecNumber evidence="2 3">3.5.1.88</ecNumber>
    </recommendedName>
</protein>
<comment type="function">
    <text evidence="3">Removes the formyl group from the N-terminal Met of newly synthesized proteins.</text>
</comment>
<evidence type="ECO:0000256" key="4">
    <source>
        <dbReference type="SAM" id="MobiDB-lite"/>
    </source>
</evidence>
<dbReference type="SUPFAM" id="SSF56420">
    <property type="entry name" value="Peptide deformylase"/>
    <property type="match status" value="1"/>
</dbReference>
<dbReference type="AlphaFoldDB" id="A0A9N8HDN5"/>
<dbReference type="EMBL" id="CAICTM010000469">
    <property type="protein sequence ID" value="CAB9511133.1"/>
    <property type="molecule type" value="Genomic_DNA"/>
</dbReference>
<dbReference type="HAMAP" id="MF_00163">
    <property type="entry name" value="Pep_deformylase"/>
    <property type="match status" value="1"/>
</dbReference>
<dbReference type="Pfam" id="PF01327">
    <property type="entry name" value="Pep_deformylase"/>
    <property type="match status" value="1"/>
</dbReference>